<name>A0A081N6F6_9GAMM</name>
<accession>A0A081N6F6</accession>
<evidence type="ECO:0000313" key="1">
    <source>
        <dbReference type="EMBL" id="KEQ14029.1"/>
    </source>
</evidence>
<evidence type="ECO:0000313" key="2">
    <source>
        <dbReference type="Proteomes" id="UP000028073"/>
    </source>
</evidence>
<dbReference type="AlphaFoldDB" id="A0A081N6F6"/>
<gene>
    <name evidence="1" type="ORF">GZ78_25660</name>
</gene>
<organism evidence="1 2">
    <name type="scientific">Endozoicomonas numazuensis</name>
    <dbReference type="NCBI Taxonomy" id="1137799"/>
    <lineage>
        <taxon>Bacteria</taxon>
        <taxon>Pseudomonadati</taxon>
        <taxon>Pseudomonadota</taxon>
        <taxon>Gammaproteobacteria</taxon>
        <taxon>Oceanospirillales</taxon>
        <taxon>Endozoicomonadaceae</taxon>
        <taxon>Endozoicomonas</taxon>
    </lineage>
</organism>
<sequence>MFFEVLSGLQEETEPLIRLLTRLKVINTPLDPELCPVKSATYLPLDLFKALWGDELKPLMRSAVFGLHLLNLKPEALFNEWQAEMRRYEGVDEATVPSFQRTPSDVLFSKMRQGDLYCKTEFAGKYFWSHFIFPKLKDWHQKDLYPQVHGSQIEGIGHWLNHHQKDLDNIFQLLVQQPTLLAEFMVQVPLDMQPLLLWFAFTRGYPQVVEAIQSACPGALTSLAAIETETGNTLLHYFCIDRIEEGADLLLKLIRDHDLGGYASQPNTEGKTPLELQRRSDRLCANSKIKQLQNIRLYRFFFQYSEPEQITACLKFLLAEESLFDSDCLPLLILGLQGGGSIPVETLQKKYLNYSIKIWQTSKAAYDMKPLLSWMKQFEPLARKIHKAAPVRL</sequence>
<keyword evidence="2" id="KW-1185">Reference proteome</keyword>
<dbReference type="RefSeq" id="WP_034841814.1">
    <property type="nucleotide sequence ID" value="NZ_JOKH01000008.1"/>
</dbReference>
<reference evidence="1 2" key="1">
    <citation type="submission" date="2014-06" db="EMBL/GenBank/DDBJ databases">
        <title>Whole Genome Sequences of Three Symbiotic Endozoicomonas Bacteria.</title>
        <authorList>
            <person name="Neave M.J."/>
            <person name="Apprill A."/>
            <person name="Voolstra C.R."/>
        </authorList>
    </citation>
    <scope>NUCLEOTIDE SEQUENCE [LARGE SCALE GENOMIC DNA]</scope>
    <source>
        <strain evidence="1 2">DSM 25634</strain>
    </source>
</reference>
<dbReference type="EMBL" id="JOKH01000008">
    <property type="protein sequence ID" value="KEQ14029.1"/>
    <property type="molecule type" value="Genomic_DNA"/>
</dbReference>
<dbReference type="STRING" id="1137799.GZ78_25660"/>
<proteinExistence type="predicted"/>
<protein>
    <submittedName>
        <fullName evidence="1">Uncharacterized protein</fullName>
    </submittedName>
</protein>
<comment type="caution">
    <text evidence="1">The sequence shown here is derived from an EMBL/GenBank/DDBJ whole genome shotgun (WGS) entry which is preliminary data.</text>
</comment>
<dbReference type="Proteomes" id="UP000028073">
    <property type="component" value="Unassembled WGS sequence"/>
</dbReference>